<dbReference type="RefSeq" id="XP_030989406.1">
    <property type="nucleotide sequence ID" value="XM_031133226.1"/>
</dbReference>
<protein>
    <recommendedName>
        <fullName evidence="3">Carboxylic ester hydrolase</fullName>
        <ecNumber evidence="3">3.1.1.-</ecNumber>
    </recommendedName>
</protein>
<dbReference type="InterPro" id="IPR002018">
    <property type="entry name" value="CarbesteraseB"/>
</dbReference>
<evidence type="ECO:0000256" key="3">
    <source>
        <dbReference type="RuleBase" id="RU361235"/>
    </source>
</evidence>
<dbReference type="PROSITE" id="PS00941">
    <property type="entry name" value="CARBOXYLESTERASE_B_2"/>
    <property type="match status" value="1"/>
</dbReference>
<dbReference type="EMBL" id="SKBQ01000087">
    <property type="protein sequence ID" value="TPX07695.1"/>
    <property type="molecule type" value="Genomic_DNA"/>
</dbReference>
<dbReference type="STRING" id="1093900.A0A507AEI5"/>
<dbReference type="Proteomes" id="UP000319257">
    <property type="component" value="Unassembled WGS sequence"/>
</dbReference>
<feature type="signal peptide" evidence="3">
    <location>
        <begin position="1"/>
        <end position="18"/>
    </location>
</feature>
<dbReference type="EC" id="3.1.1.-" evidence="3"/>
<sequence length="543" mass="58575">MFSTLVLGALTLCSTIAAAPPPQPPCGNCRDAAQYLTVDSSNGPITGHLAPNTSCVVEYLGIPYAKPPVGDLRFAPPQRFVATDPYEAAAFGNDCPLTASKPVNYPGFTPQAQRVINYFASAAGTPQSEDCLTLNIWSRPTPNSRRANKPVLVFFYGGRFTIGNTNSPFYNGKYFAEAEDIVVVTVNYRLNLFGFPGAPGQPQNLGLRDQRAAVEWVRDNIWRFGGNPSKITISGQSSGGVGVDFWAYAYKNDPIVHGLIAHSGNAFSFPANTKTVQEKNWDTVVSAVNCTGAADTMACMRQVDWKVLEAAAAAIRPSKSTSVLRSIPAFWPKPDNETVFSDYVGLTASGSFAKLPILFGNNDNENGYYQIPAYAQGIVPTADQVKSFLLESFTCPVAYQAAARRNQSVPSYIYRYFADWDNTRLYPTSGAYHGVDLHMIFGASADVSGLPTSPDQRKLTKLMQKAWFAFSDDPANGLARVGWPRFDPDRKTLIQLGLSNSPNAQFTSPSDFDAPCPNVVMGALANIATAAAAVVAEVADTVV</sequence>
<feature type="chain" id="PRO_5021511679" description="Carboxylic ester hydrolase" evidence="3">
    <location>
        <begin position="19"/>
        <end position="543"/>
    </location>
</feature>
<reference evidence="5 6" key="1">
    <citation type="submission" date="2019-06" db="EMBL/GenBank/DDBJ databases">
        <title>Draft genome sequence of the filamentous fungus Phialemoniopsis curvata isolated from diesel fuel.</title>
        <authorList>
            <person name="Varaljay V.A."/>
            <person name="Lyon W.J."/>
            <person name="Crouch A.L."/>
            <person name="Drake C.E."/>
            <person name="Hollomon J.M."/>
            <person name="Nadeau L.J."/>
            <person name="Nunn H.S."/>
            <person name="Stevenson B.S."/>
            <person name="Bojanowski C.L."/>
            <person name="Crookes-Goodson W.J."/>
        </authorList>
    </citation>
    <scope>NUCLEOTIDE SEQUENCE [LARGE SCALE GENOMIC DNA]</scope>
    <source>
        <strain evidence="5 6">D216</strain>
    </source>
</reference>
<name>A0A507AEI5_9PEZI</name>
<dbReference type="Pfam" id="PF00135">
    <property type="entry name" value="COesterase"/>
    <property type="match status" value="2"/>
</dbReference>
<comment type="caution">
    <text evidence="5">The sequence shown here is derived from an EMBL/GenBank/DDBJ whole genome shotgun (WGS) entry which is preliminary data.</text>
</comment>
<keyword evidence="3" id="KW-0732">Signal</keyword>
<gene>
    <name evidence="5" type="ORF">E0L32_010591</name>
</gene>
<dbReference type="GeneID" id="41978038"/>
<evidence type="ECO:0000259" key="4">
    <source>
        <dbReference type="Pfam" id="PF00135"/>
    </source>
</evidence>
<comment type="similarity">
    <text evidence="1 3">Belongs to the type-B carboxylesterase/lipase family.</text>
</comment>
<evidence type="ECO:0000313" key="5">
    <source>
        <dbReference type="EMBL" id="TPX07695.1"/>
    </source>
</evidence>
<keyword evidence="6" id="KW-1185">Reference proteome</keyword>
<dbReference type="SUPFAM" id="SSF53474">
    <property type="entry name" value="alpha/beta-Hydrolases"/>
    <property type="match status" value="1"/>
</dbReference>
<dbReference type="InterPro" id="IPR050309">
    <property type="entry name" value="Type-B_Carboxylest/Lipase"/>
</dbReference>
<dbReference type="GO" id="GO:0016787">
    <property type="term" value="F:hydrolase activity"/>
    <property type="evidence" value="ECO:0007669"/>
    <property type="project" value="UniProtKB-KW"/>
</dbReference>
<dbReference type="InParanoid" id="A0A507AEI5"/>
<evidence type="ECO:0000256" key="2">
    <source>
        <dbReference type="ARBA" id="ARBA00022801"/>
    </source>
</evidence>
<dbReference type="InterPro" id="IPR029058">
    <property type="entry name" value="AB_hydrolase_fold"/>
</dbReference>
<proteinExistence type="inferred from homology"/>
<organism evidence="5 6">
    <name type="scientific">Thyridium curvatum</name>
    <dbReference type="NCBI Taxonomy" id="1093900"/>
    <lineage>
        <taxon>Eukaryota</taxon>
        <taxon>Fungi</taxon>
        <taxon>Dikarya</taxon>
        <taxon>Ascomycota</taxon>
        <taxon>Pezizomycotina</taxon>
        <taxon>Sordariomycetes</taxon>
        <taxon>Sordariomycetidae</taxon>
        <taxon>Thyridiales</taxon>
        <taxon>Thyridiaceae</taxon>
        <taxon>Thyridium</taxon>
    </lineage>
</organism>
<keyword evidence="2 3" id="KW-0378">Hydrolase</keyword>
<dbReference type="OrthoDB" id="408631at2759"/>
<dbReference type="PANTHER" id="PTHR11559">
    <property type="entry name" value="CARBOXYLESTERASE"/>
    <property type="match status" value="1"/>
</dbReference>
<accession>A0A507AEI5</accession>
<feature type="domain" description="Carboxylesterase type B" evidence="4">
    <location>
        <begin position="393"/>
        <end position="501"/>
    </location>
</feature>
<dbReference type="InterPro" id="IPR019826">
    <property type="entry name" value="Carboxylesterase_B_AS"/>
</dbReference>
<dbReference type="InterPro" id="IPR019819">
    <property type="entry name" value="Carboxylesterase_B_CS"/>
</dbReference>
<evidence type="ECO:0000313" key="6">
    <source>
        <dbReference type="Proteomes" id="UP000319257"/>
    </source>
</evidence>
<dbReference type="AlphaFoldDB" id="A0A507AEI5"/>
<evidence type="ECO:0000256" key="1">
    <source>
        <dbReference type="ARBA" id="ARBA00005964"/>
    </source>
</evidence>
<feature type="domain" description="Carboxylesterase type B" evidence="4">
    <location>
        <begin position="37"/>
        <end position="370"/>
    </location>
</feature>
<dbReference type="Gene3D" id="3.40.50.1820">
    <property type="entry name" value="alpha/beta hydrolase"/>
    <property type="match status" value="2"/>
</dbReference>
<dbReference type="PROSITE" id="PS00122">
    <property type="entry name" value="CARBOXYLESTERASE_B_1"/>
    <property type="match status" value="1"/>
</dbReference>